<dbReference type="InterPro" id="IPR013083">
    <property type="entry name" value="Znf_RING/FYVE/PHD"/>
</dbReference>
<organism evidence="3 4">
    <name type="scientific">Ilex paraguariensis</name>
    <name type="common">yerba mate</name>
    <dbReference type="NCBI Taxonomy" id="185542"/>
    <lineage>
        <taxon>Eukaryota</taxon>
        <taxon>Viridiplantae</taxon>
        <taxon>Streptophyta</taxon>
        <taxon>Embryophyta</taxon>
        <taxon>Tracheophyta</taxon>
        <taxon>Spermatophyta</taxon>
        <taxon>Magnoliopsida</taxon>
        <taxon>eudicotyledons</taxon>
        <taxon>Gunneridae</taxon>
        <taxon>Pentapetalae</taxon>
        <taxon>asterids</taxon>
        <taxon>campanulids</taxon>
        <taxon>Aquifoliales</taxon>
        <taxon>Aquifoliaceae</taxon>
        <taxon>Ilex</taxon>
    </lineage>
</organism>
<dbReference type="Gene3D" id="3.30.40.10">
    <property type="entry name" value="Zinc/RING finger domain, C3HC4 (zinc finger)"/>
    <property type="match status" value="1"/>
</dbReference>
<dbReference type="InterPro" id="IPR001841">
    <property type="entry name" value="Znf_RING"/>
</dbReference>
<keyword evidence="1" id="KW-0863">Zinc-finger</keyword>
<evidence type="ECO:0000256" key="1">
    <source>
        <dbReference type="PROSITE-ProRule" id="PRU00175"/>
    </source>
</evidence>
<protein>
    <recommendedName>
        <fullName evidence="2">RING-type domain-containing protein</fullName>
    </recommendedName>
</protein>
<dbReference type="PANTHER" id="PTHR45676">
    <property type="entry name" value="RING-H2 FINGER PROTEIN ATL51-RELATED"/>
    <property type="match status" value="1"/>
</dbReference>
<comment type="caution">
    <text evidence="3">The sequence shown here is derived from an EMBL/GenBank/DDBJ whole genome shotgun (WGS) entry which is preliminary data.</text>
</comment>
<dbReference type="GO" id="GO:0008270">
    <property type="term" value="F:zinc ion binding"/>
    <property type="evidence" value="ECO:0007669"/>
    <property type="project" value="UniProtKB-KW"/>
</dbReference>
<keyword evidence="1" id="KW-0479">Metal-binding</keyword>
<name>A0ABC8TLE2_9AQUA</name>
<evidence type="ECO:0000259" key="2">
    <source>
        <dbReference type="PROSITE" id="PS50089"/>
    </source>
</evidence>
<dbReference type="EMBL" id="CAUOFW020005013">
    <property type="protein sequence ID" value="CAK9168148.1"/>
    <property type="molecule type" value="Genomic_DNA"/>
</dbReference>
<dbReference type="PANTHER" id="PTHR45676:SF159">
    <property type="entry name" value="RING-H2 FINGER PROTEIN ATL51"/>
    <property type="match status" value="1"/>
</dbReference>
<dbReference type="PROSITE" id="PS50089">
    <property type="entry name" value="ZF_RING_2"/>
    <property type="match status" value="1"/>
</dbReference>
<dbReference type="SMART" id="SM00184">
    <property type="entry name" value="RING"/>
    <property type="match status" value="1"/>
</dbReference>
<dbReference type="Pfam" id="PF13639">
    <property type="entry name" value="zf-RING_2"/>
    <property type="match status" value="1"/>
</dbReference>
<keyword evidence="4" id="KW-1185">Reference proteome</keyword>
<gene>
    <name evidence="3" type="ORF">ILEXP_LOCUS37480</name>
</gene>
<sequence length="112" mass="12706">MMLYRYLCRNNGHEAEVSEVSTEAAIKQALRVEVWSGSYGGIEESQEGGGEGRRSSECSICLMEFKDGEFCCVLPSCNHNFHVHCIENWLRLNKTCPLCRTFVRLLIIKSAQ</sequence>
<dbReference type="AlphaFoldDB" id="A0ABC8TLE2"/>
<proteinExistence type="predicted"/>
<dbReference type="Proteomes" id="UP001642360">
    <property type="component" value="Unassembled WGS sequence"/>
</dbReference>
<reference evidence="3 4" key="1">
    <citation type="submission" date="2024-02" db="EMBL/GenBank/DDBJ databases">
        <authorList>
            <person name="Vignale AGUSTIN F."/>
            <person name="Sosa J E."/>
            <person name="Modenutti C."/>
        </authorList>
    </citation>
    <scope>NUCLEOTIDE SEQUENCE [LARGE SCALE GENOMIC DNA]</scope>
</reference>
<dbReference type="SUPFAM" id="SSF57850">
    <property type="entry name" value="RING/U-box"/>
    <property type="match status" value="1"/>
</dbReference>
<evidence type="ECO:0000313" key="4">
    <source>
        <dbReference type="Proteomes" id="UP001642360"/>
    </source>
</evidence>
<accession>A0ABC8TLE2</accession>
<keyword evidence="1" id="KW-0862">Zinc</keyword>
<feature type="domain" description="RING-type" evidence="2">
    <location>
        <begin position="58"/>
        <end position="100"/>
    </location>
</feature>
<evidence type="ECO:0000313" key="3">
    <source>
        <dbReference type="EMBL" id="CAK9168148.1"/>
    </source>
</evidence>